<dbReference type="AlphaFoldDB" id="G7JGN2"/>
<sequence>MNSSRGRGKRHMEETTHTRKIEKRRMKKKTNPPPYLALELIVQILLRLSVKSLLRFKCVCKSWFALISHDPHFANSSLSDTLSFDFEVSIRNNTVIERPNPNFITPLSDGLVKIVSSCRGFIFLHHNSSFYLWNPSTRVHKQIPLSPIELNADVVDAYDCFYLYGFGYDQLRDDYLVVSVSCDPTLVHCYSRLEFFSLRDNTWKVLEGTRFPYMNDYDDPRVGSLFNGVIHWLAYHHDLVKNAILAFS</sequence>
<proteinExistence type="predicted"/>
<evidence type="ECO:0000256" key="1">
    <source>
        <dbReference type="SAM" id="MobiDB-lite"/>
    </source>
</evidence>
<dbReference type="NCBIfam" id="TIGR01640">
    <property type="entry name" value="F_box_assoc_1"/>
    <property type="match status" value="1"/>
</dbReference>
<dbReference type="InterPro" id="IPR013187">
    <property type="entry name" value="F-box-assoc_dom_typ3"/>
</dbReference>
<dbReference type="InterPro" id="IPR036047">
    <property type="entry name" value="F-box-like_dom_sf"/>
</dbReference>
<organism evidence="3 5">
    <name type="scientific">Medicago truncatula</name>
    <name type="common">Barrel medic</name>
    <name type="synonym">Medicago tribuloides</name>
    <dbReference type="NCBI Taxonomy" id="3880"/>
    <lineage>
        <taxon>Eukaryota</taxon>
        <taxon>Viridiplantae</taxon>
        <taxon>Streptophyta</taxon>
        <taxon>Embryophyta</taxon>
        <taxon>Tracheophyta</taxon>
        <taxon>Spermatophyta</taxon>
        <taxon>Magnoliopsida</taxon>
        <taxon>eudicotyledons</taxon>
        <taxon>Gunneridae</taxon>
        <taxon>Pentapetalae</taxon>
        <taxon>rosids</taxon>
        <taxon>fabids</taxon>
        <taxon>Fabales</taxon>
        <taxon>Fabaceae</taxon>
        <taxon>Papilionoideae</taxon>
        <taxon>50 kb inversion clade</taxon>
        <taxon>NPAAA clade</taxon>
        <taxon>Hologalegina</taxon>
        <taxon>IRL clade</taxon>
        <taxon>Trifolieae</taxon>
        <taxon>Medicago</taxon>
    </lineage>
</organism>
<dbReference type="EMBL" id="CM001220">
    <property type="protein sequence ID" value="AES91692.1"/>
    <property type="molecule type" value="Genomic_DNA"/>
</dbReference>
<dbReference type="Pfam" id="PF00646">
    <property type="entry name" value="F-box"/>
    <property type="match status" value="1"/>
</dbReference>
<dbReference type="PaxDb" id="3880-AES91692"/>
<evidence type="ECO:0000259" key="2">
    <source>
        <dbReference type="SMART" id="SM00256"/>
    </source>
</evidence>
<evidence type="ECO:0000313" key="4">
    <source>
        <dbReference type="EnsemblPlants" id="AES91692"/>
    </source>
</evidence>
<feature type="region of interest" description="Disordered" evidence="1">
    <location>
        <begin position="1"/>
        <end position="28"/>
    </location>
</feature>
<dbReference type="HOGENOM" id="CLU_027176_5_2_1"/>
<feature type="compositionally biased region" description="Basic residues" evidence="1">
    <location>
        <begin position="1"/>
        <end position="10"/>
    </location>
</feature>
<evidence type="ECO:0000313" key="3">
    <source>
        <dbReference type="EMBL" id="AES91692.1"/>
    </source>
</evidence>
<reference evidence="3 5" key="2">
    <citation type="journal article" date="2014" name="BMC Genomics">
        <title>An improved genome release (version Mt4.0) for the model legume Medicago truncatula.</title>
        <authorList>
            <person name="Tang H."/>
            <person name="Krishnakumar V."/>
            <person name="Bidwell S."/>
            <person name="Rosen B."/>
            <person name="Chan A."/>
            <person name="Zhou S."/>
            <person name="Gentzbittel L."/>
            <person name="Childs K.L."/>
            <person name="Yandell M."/>
            <person name="Gundlach H."/>
            <person name="Mayer K.F."/>
            <person name="Schwartz D.C."/>
            <person name="Town C.D."/>
        </authorList>
    </citation>
    <scope>GENOME REANNOTATION</scope>
    <source>
        <strain evidence="4 5">cv. Jemalong A17</strain>
    </source>
</reference>
<dbReference type="CDD" id="cd22157">
    <property type="entry name" value="F-box_AtFBW1-like"/>
    <property type="match status" value="1"/>
</dbReference>
<dbReference type="SMART" id="SM00256">
    <property type="entry name" value="FBOX"/>
    <property type="match status" value="1"/>
</dbReference>
<dbReference type="OMA" id="GANAWKE"/>
<keyword evidence="5" id="KW-1185">Reference proteome</keyword>
<reference evidence="4" key="3">
    <citation type="submission" date="2015-04" db="UniProtKB">
        <authorList>
            <consortium name="EnsemblPlants"/>
        </authorList>
    </citation>
    <scope>IDENTIFICATION</scope>
    <source>
        <strain evidence="4">cv. Jemalong A17</strain>
    </source>
</reference>
<accession>G7JGN2</accession>
<dbReference type="Gene3D" id="1.20.1280.50">
    <property type="match status" value="1"/>
</dbReference>
<dbReference type="PANTHER" id="PTHR31672:SF13">
    <property type="entry name" value="F-BOX PROTEIN CPR30-LIKE"/>
    <property type="match status" value="1"/>
</dbReference>
<feature type="domain" description="F-box" evidence="2">
    <location>
        <begin position="36"/>
        <end position="76"/>
    </location>
</feature>
<dbReference type="Pfam" id="PF08268">
    <property type="entry name" value="FBA_3"/>
    <property type="match status" value="1"/>
</dbReference>
<reference evidence="3 5" key="1">
    <citation type="journal article" date="2011" name="Nature">
        <title>The Medicago genome provides insight into the evolution of rhizobial symbioses.</title>
        <authorList>
            <person name="Young N.D."/>
            <person name="Debelle F."/>
            <person name="Oldroyd G.E."/>
            <person name="Geurts R."/>
            <person name="Cannon S.B."/>
            <person name="Udvardi M.K."/>
            <person name="Benedito V.A."/>
            <person name="Mayer K.F."/>
            <person name="Gouzy J."/>
            <person name="Schoof H."/>
            <person name="Van de Peer Y."/>
            <person name="Proost S."/>
            <person name="Cook D.R."/>
            <person name="Meyers B.C."/>
            <person name="Spannagl M."/>
            <person name="Cheung F."/>
            <person name="De Mita S."/>
            <person name="Krishnakumar V."/>
            <person name="Gundlach H."/>
            <person name="Zhou S."/>
            <person name="Mudge J."/>
            <person name="Bharti A.K."/>
            <person name="Murray J.D."/>
            <person name="Naoumkina M.A."/>
            <person name="Rosen B."/>
            <person name="Silverstein K.A."/>
            <person name="Tang H."/>
            <person name="Rombauts S."/>
            <person name="Zhao P.X."/>
            <person name="Zhou P."/>
            <person name="Barbe V."/>
            <person name="Bardou P."/>
            <person name="Bechner M."/>
            <person name="Bellec A."/>
            <person name="Berger A."/>
            <person name="Berges H."/>
            <person name="Bidwell S."/>
            <person name="Bisseling T."/>
            <person name="Choisne N."/>
            <person name="Couloux A."/>
            <person name="Denny R."/>
            <person name="Deshpande S."/>
            <person name="Dai X."/>
            <person name="Doyle J.J."/>
            <person name="Dudez A.M."/>
            <person name="Farmer A.D."/>
            <person name="Fouteau S."/>
            <person name="Franken C."/>
            <person name="Gibelin C."/>
            <person name="Gish J."/>
            <person name="Goldstein S."/>
            <person name="Gonzalez A.J."/>
            <person name="Green P.J."/>
            <person name="Hallab A."/>
            <person name="Hartog M."/>
            <person name="Hua A."/>
            <person name="Humphray S.J."/>
            <person name="Jeong D.H."/>
            <person name="Jing Y."/>
            <person name="Jocker A."/>
            <person name="Kenton S.M."/>
            <person name="Kim D.J."/>
            <person name="Klee K."/>
            <person name="Lai H."/>
            <person name="Lang C."/>
            <person name="Lin S."/>
            <person name="Macmil S.L."/>
            <person name="Magdelenat G."/>
            <person name="Matthews L."/>
            <person name="McCorrison J."/>
            <person name="Monaghan E.L."/>
            <person name="Mun J.H."/>
            <person name="Najar F.Z."/>
            <person name="Nicholson C."/>
            <person name="Noirot C."/>
            <person name="O'Bleness M."/>
            <person name="Paule C.R."/>
            <person name="Poulain J."/>
            <person name="Prion F."/>
            <person name="Qin B."/>
            <person name="Qu C."/>
            <person name="Retzel E.F."/>
            <person name="Riddle C."/>
            <person name="Sallet E."/>
            <person name="Samain S."/>
            <person name="Samson N."/>
            <person name="Sanders I."/>
            <person name="Saurat O."/>
            <person name="Scarpelli C."/>
            <person name="Schiex T."/>
            <person name="Segurens B."/>
            <person name="Severin A.J."/>
            <person name="Sherrier D.J."/>
            <person name="Shi R."/>
            <person name="Sims S."/>
            <person name="Singer S.R."/>
            <person name="Sinharoy S."/>
            <person name="Sterck L."/>
            <person name="Viollet A."/>
            <person name="Wang B.B."/>
            <person name="Wang K."/>
            <person name="Wang M."/>
            <person name="Wang X."/>
            <person name="Warfsmann J."/>
            <person name="Weissenbach J."/>
            <person name="White D.D."/>
            <person name="White J.D."/>
            <person name="Wiley G.B."/>
            <person name="Wincker P."/>
            <person name="Xing Y."/>
            <person name="Yang L."/>
            <person name="Yao Z."/>
            <person name="Ying F."/>
            <person name="Zhai J."/>
            <person name="Zhou L."/>
            <person name="Zuber A."/>
            <person name="Denarie J."/>
            <person name="Dixon R.A."/>
            <person name="May G.D."/>
            <person name="Schwartz D.C."/>
            <person name="Rogers J."/>
            <person name="Quetier F."/>
            <person name="Town C.D."/>
            <person name="Roe B.A."/>
        </authorList>
    </citation>
    <scope>NUCLEOTIDE SEQUENCE [LARGE SCALE GENOMIC DNA]</scope>
    <source>
        <strain evidence="3">A17</strain>
        <strain evidence="4 5">cv. Jemalong A17</strain>
    </source>
</reference>
<dbReference type="InterPro" id="IPR001810">
    <property type="entry name" value="F-box_dom"/>
</dbReference>
<dbReference type="EnsemblPlants" id="AES91692">
    <property type="protein sequence ID" value="AES91692"/>
    <property type="gene ID" value="MTR_4g116340"/>
</dbReference>
<dbReference type="InterPro" id="IPR017451">
    <property type="entry name" value="F-box-assoc_interact_dom"/>
</dbReference>
<name>G7JGN2_MEDTR</name>
<gene>
    <name evidence="3" type="ordered locus">MTR_4g116340</name>
</gene>
<dbReference type="STRING" id="3880.G7JGN2"/>
<dbReference type="InterPro" id="IPR050796">
    <property type="entry name" value="SCF_F-box_component"/>
</dbReference>
<evidence type="ECO:0000313" key="5">
    <source>
        <dbReference type="Proteomes" id="UP000002051"/>
    </source>
</evidence>
<protein>
    <submittedName>
        <fullName evidence="3">F-box protein interaction domain protein</fullName>
    </submittedName>
</protein>
<dbReference type="Proteomes" id="UP000002051">
    <property type="component" value="Chromosome 4"/>
</dbReference>
<dbReference type="SUPFAM" id="SSF81383">
    <property type="entry name" value="F-box domain"/>
    <property type="match status" value="1"/>
</dbReference>
<dbReference type="PANTHER" id="PTHR31672">
    <property type="entry name" value="BNACNNG10540D PROTEIN"/>
    <property type="match status" value="1"/>
</dbReference>